<accession>A0A9N9XJL3</accession>
<proteinExistence type="predicted"/>
<dbReference type="Pfam" id="PF15074">
    <property type="entry name" value="CFAP90"/>
    <property type="match status" value="1"/>
</dbReference>
<name>A0A9N9XJL3_PHYSR</name>
<dbReference type="InterPro" id="IPR027901">
    <property type="entry name" value="CFAP90"/>
</dbReference>
<dbReference type="Proteomes" id="UP001153712">
    <property type="component" value="Chromosome 1"/>
</dbReference>
<keyword evidence="2" id="KW-1185">Reference proteome</keyword>
<sequence>MAAQWHHPNLVKMFGDEITDYLENTCWNPPKPPELEKKITYFNNTSTHHRTREYDLYFAFTKVFPLWDQRKNRCNRMFIPDVRENIFEQEKHKQFPVVTSMIYGRPCRVPYDTSEPAFRRANVMADFRRRTGVMMVKERKPV</sequence>
<gene>
    <name evidence="1" type="ORF">PHYEVI_LOCUS815</name>
</gene>
<dbReference type="AlphaFoldDB" id="A0A9N9XJL3"/>
<protein>
    <submittedName>
        <fullName evidence="1">Uncharacterized protein</fullName>
    </submittedName>
</protein>
<evidence type="ECO:0000313" key="1">
    <source>
        <dbReference type="EMBL" id="CAG9854352.1"/>
    </source>
</evidence>
<organism evidence="1 2">
    <name type="scientific">Phyllotreta striolata</name>
    <name type="common">Striped flea beetle</name>
    <name type="synonym">Crioceris striolata</name>
    <dbReference type="NCBI Taxonomy" id="444603"/>
    <lineage>
        <taxon>Eukaryota</taxon>
        <taxon>Metazoa</taxon>
        <taxon>Ecdysozoa</taxon>
        <taxon>Arthropoda</taxon>
        <taxon>Hexapoda</taxon>
        <taxon>Insecta</taxon>
        <taxon>Pterygota</taxon>
        <taxon>Neoptera</taxon>
        <taxon>Endopterygota</taxon>
        <taxon>Coleoptera</taxon>
        <taxon>Polyphaga</taxon>
        <taxon>Cucujiformia</taxon>
        <taxon>Chrysomeloidea</taxon>
        <taxon>Chrysomelidae</taxon>
        <taxon>Galerucinae</taxon>
        <taxon>Alticini</taxon>
        <taxon>Phyllotreta</taxon>
    </lineage>
</organism>
<reference evidence="1" key="1">
    <citation type="submission" date="2022-01" db="EMBL/GenBank/DDBJ databases">
        <authorList>
            <person name="King R."/>
        </authorList>
    </citation>
    <scope>NUCLEOTIDE SEQUENCE</scope>
</reference>
<dbReference type="EMBL" id="OU900094">
    <property type="protein sequence ID" value="CAG9854352.1"/>
    <property type="molecule type" value="Genomic_DNA"/>
</dbReference>
<dbReference type="OrthoDB" id="10057935at2759"/>
<evidence type="ECO:0000313" key="2">
    <source>
        <dbReference type="Proteomes" id="UP001153712"/>
    </source>
</evidence>